<dbReference type="InterPro" id="IPR001029">
    <property type="entry name" value="Flagellin_N"/>
</dbReference>
<dbReference type="SUPFAM" id="SSF64518">
    <property type="entry name" value="Phase 1 flagellin"/>
    <property type="match status" value="1"/>
</dbReference>
<evidence type="ECO:0000259" key="7">
    <source>
        <dbReference type="Pfam" id="PF00700"/>
    </source>
</evidence>
<evidence type="ECO:0000256" key="1">
    <source>
        <dbReference type="ARBA" id="ARBA00002270"/>
    </source>
</evidence>
<dbReference type="PRINTS" id="PR00207">
    <property type="entry name" value="FLAGELLIN"/>
</dbReference>
<accession>A0AA36LR36</accession>
<keyword evidence="4 5" id="KW-0975">Bacterial flagellum</keyword>
<dbReference type="Gene3D" id="2.30.220.10">
    <property type="entry name" value="f41 fragment of flagellin, C-terminal domain"/>
    <property type="match status" value="1"/>
</dbReference>
<dbReference type="PANTHER" id="PTHR42792:SF2">
    <property type="entry name" value="FLAGELLIN"/>
    <property type="match status" value="1"/>
</dbReference>
<evidence type="ECO:0000256" key="5">
    <source>
        <dbReference type="RuleBase" id="RU362073"/>
    </source>
</evidence>
<dbReference type="PANTHER" id="PTHR42792">
    <property type="entry name" value="FLAGELLIN"/>
    <property type="match status" value="1"/>
</dbReference>
<dbReference type="Proteomes" id="UP000040841">
    <property type="component" value="Unassembled WGS sequence"/>
</dbReference>
<gene>
    <name evidence="8" type="primary">fliC</name>
    <name evidence="8" type="ORF">ERS008502_02037</name>
</gene>
<comment type="caution">
    <text evidence="8">The sequence shown here is derived from an EMBL/GenBank/DDBJ whole genome shotgun (WGS) entry which is preliminary data.</text>
</comment>
<organism evidence="8 9">
    <name type="scientific">Yersinia mollaretii</name>
    <dbReference type="NCBI Taxonomy" id="33060"/>
    <lineage>
        <taxon>Bacteria</taxon>
        <taxon>Pseudomonadati</taxon>
        <taxon>Pseudomonadota</taxon>
        <taxon>Gammaproteobacteria</taxon>
        <taxon>Enterobacterales</taxon>
        <taxon>Yersiniaceae</taxon>
        <taxon>Yersinia</taxon>
    </lineage>
</organism>
<dbReference type="Gene3D" id="2.170.280.10">
    <property type="entry name" value="f41 fragment of flagellin, middle domain"/>
    <property type="match status" value="1"/>
</dbReference>
<dbReference type="GO" id="GO:0009288">
    <property type="term" value="C:bacterial-type flagellum"/>
    <property type="evidence" value="ECO:0007669"/>
    <property type="project" value="UniProtKB-SubCell"/>
</dbReference>
<comment type="function">
    <text evidence="1 5">Flagellin is the subunit protein which polymerizes to form the filaments of bacterial flagella.</text>
</comment>
<evidence type="ECO:0000259" key="6">
    <source>
        <dbReference type="Pfam" id="PF00669"/>
    </source>
</evidence>
<keyword evidence="8" id="KW-0282">Flagellum</keyword>
<evidence type="ECO:0000256" key="2">
    <source>
        <dbReference type="ARBA" id="ARBA00005709"/>
    </source>
</evidence>
<proteinExistence type="inferred from homology"/>
<evidence type="ECO:0000256" key="3">
    <source>
        <dbReference type="ARBA" id="ARBA00022525"/>
    </source>
</evidence>
<dbReference type="InterPro" id="IPR046358">
    <property type="entry name" value="Flagellin_C"/>
</dbReference>
<feature type="domain" description="Flagellin C-terminal" evidence="7">
    <location>
        <begin position="413"/>
        <end position="497"/>
    </location>
</feature>
<dbReference type="InterPro" id="IPR042187">
    <property type="entry name" value="Flagellin_C_sub2"/>
</dbReference>
<dbReference type="Pfam" id="PF22370">
    <property type="entry name" value="FliC-like_3rd"/>
    <property type="match status" value="1"/>
</dbReference>
<dbReference type="AlphaFoldDB" id="A0AA36LR36"/>
<dbReference type="EMBL" id="CQBM01000003">
    <property type="protein sequence ID" value="CNI02697.1"/>
    <property type="molecule type" value="Genomic_DNA"/>
</dbReference>
<protein>
    <recommendedName>
        <fullName evidence="5">Flagellin</fullName>
    </recommendedName>
</protein>
<dbReference type="Pfam" id="PF00700">
    <property type="entry name" value="Flagellin_C"/>
    <property type="match status" value="1"/>
</dbReference>
<reference evidence="8 9" key="1">
    <citation type="submission" date="2015-03" db="EMBL/GenBank/DDBJ databases">
        <authorList>
            <consortium name="Pathogen Informatics"/>
            <person name="Murphy D."/>
        </authorList>
    </citation>
    <scope>NUCLEOTIDE SEQUENCE [LARGE SCALE GENOMIC DNA]</scope>
    <source>
        <strain evidence="8 9">FE82747</strain>
    </source>
</reference>
<dbReference type="GO" id="GO:0005198">
    <property type="term" value="F:structural molecule activity"/>
    <property type="evidence" value="ECO:0007669"/>
    <property type="project" value="UniProtKB-UniRule"/>
</dbReference>
<evidence type="ECO:0000256" key="4">
    <source>
        <dbReference type="ARBA" id="ARBA00023143"/>
    </source>
</evidence>
<keyword evidence="8" id="KW-0969">Cilium</keyword>
<evidence type="ECO:0000313" key="8">
    <source>
        <dbReference type="EMBL" id="CNI02697.1"/>
    </source>
</evidence>
<dbReference type="Pfam" id="PF00669">
    <property type="entry name" value="Flagellin_N"/>
    <property type="match status" value="1"/>
</dbReference>
<dbReference type="GO" id="GO:0005576">
    <property type="term" value="C:extracellular region"/>
    <property type="evidence" value="ECO:0007669"/>
    <property type="project" value="UniProtKB-SubCell"/>
</dbReference>
<dbReference type="InterPro" id="IPR001492">
    <property type="entry name" value="Flagellin"/>
</dbReference>
<dbReference type="Gene3D" id="6.10.10.10">
    <property type="entry name" value="Flagellar export chaperone, C-terminal domain"/>
    <property type="match status" value="1"/>
</dbReference>
<name>A0AA36LR36_YERMO</name>
<keyword evidence="3 5" id="KW-0964">Secreted</keyword>
<comment type="subcellular location">
    <subcellularLocation>
        <location evidence="5">Secreted</location>
    </subcellularLocation>
    <subcellularLocation>
        <location evidence="5">Bacterial flagellum</location>
    </subcellularLocation>
</comment>
<dbReference type="Gene3D" id="1.20.1330.10">
    <property type="entry name" value="f41 fragment of flagellin, N-terminal domain"/>
    <property type="match status" value="1"/>
</dbReference>
<dbReference type="Gene3D" id="6.10.280.190">
    <property type="match status" value="1"/>
</dbReference>
<feature type="domain" description="Flagellin N-terminal" evidence="6">
    <location>
        <begin position="4"/>
        <end position="140"/>
    </location>
</feature>
<comment type="similarity">
    <text evidence="2 5">Belongs to the bacterial flagellin family.</text>
</comment>
<evidence type="ECO:0000313" key="9">
    <source>
        <dbReference type="Proteomes" id="UP000040841"/>
    </source>
</evidence>
<sequence length="498" mass="50999">MAVINTNILSLTTQNNMNKSQSALGSAIERLSSGQRINSAKDDAAGQAIANRFTSNIKGLTQASRNANDGISLAQTTEGALGEINNNLQRVRELSVQAATGSNSSSDLKSIQDEIQQRLDEIDRVSDQTQFNGVKVLAGNSSMKVQVGANDGETISINLEKIDSKSLGLQGFNVDGAKQASVDDLTSQFKATGTNNFDVGGVTYNTDVNSGAVTKAGAAQYIDAGTGAFSATATTANTASTVYKTTGATTNAQAVSIAGASVGKAVGDKFTAEGMEFTVKAAADANGNGVFSATVDGKSVDFTTAASTAPAGTAATVTTSSALFTSAVGGGLTTKATENNRAATLADLDLQGATKTGSTLTVNGTVYNANSKGDEITNAAGKVMYMSRTANGNTTLINEDAAASQKSTENQLATVDKALAQVDALRSGLGAVQNRFDSAITNLGNTINNLTSARSRIQDADYSTEVSNMSRAQILQQAGTSVLAQANQVPQTVLSLLR</sequence>
<keyword evidence="8" id="KW-0966">Cell projection</keyword>